<dbReference type="InterPro" id="IPR010496">
    <property type="entry name" value="AL/BT2_dom"/>
</dbReference>
<dbReference type="Pfam" id="PF06439">
    <property type="entry name" value="3keto-disac_hyd"/>
    <property type="match status" value="1"/>
</dbReference>
<sequence length="228" mass="25101" precursor="true">MSMMKRLTPFCPLVLCLAMTSNSAGQDTKAVSLFDGKTLDGWTAYLFDSQTDPADTWKVDDGVIVCTGDPMGYLHTDKSYKDFRLTLQYRWPKGSDGGNSGLLLRMSGDPPSFLTKCTEVQLMHGRAGDVWGFYGFHVDGDPQRLKKVTGHEDLGDFQGLSHLENAEKPVGQWNRLTVRLKDGKMVVRMNGKKINVVDDVEDVAGTIGLQAEGAEIHFRGIELTPLAG</sequence>
<gene>
    <name evidence="3" type="ORF">V7x_51000</name>
</gene>
<protein>
    <recommendedName>
        <fullName evidence="2">3-keto-alpha-glucoside-1,2-lyase/3-keto-2-hydroxy-glucal hydratase domain-containing protein</fullName>
    </recommendedName>
</protein>
<reference evidence="3 4" key="1">
    <citation type="submission" date="2019-02" db="EMBL/GenBank/DDBJ databases">
        <title>Deep-cultivation of Planctomycetes and their phenomic and genomic characterization uncovers novel biology.</title>
        <authorList>
            <person name="Wiegand S."/>
            <person name="Jogler M."/>
            <person name="Boedeker C."/>
            <person name="Pinto D."/>
            <person name="Vollmers J."/>
            <person name="Rivas-Marin E."/>
            <person name="Kohn T."/>
            <person name="Peeters S.H."/>
            <person name="Heuer A."/>
            <person name="Rast P."/>
            <person name="Oberbeckmann S."/>
            <person name="Bunk B."/>
            <person name="Jeske O."/>
            <person name="Meyerdierks A."/>
            <person name="Storesund J.E."/>
            <person name="Kallscheuer N."/>
            <person name="Luecker S."/>
            <person name="Lage O.M."/>
            <person name="Pohl T."/>
            <person name="Merkel B.J."/>
            <person name="Hornburger P."/>
            <person name="Mueller R.-W."/>
            <person name="Bruemmer F."/>
            <person name="Labrenz M."/>
            <person name="Spormann A.M."/>
            <person name="Op Den Camp H."/>
            <person name="Overmann J."/>
            <person name="Amann R."/>
            <person name="Jetten M.S.M."/>
            <person name="Mascher T."/>
            <person name="Medema M.H."/>
            <person name="Devos D.P."/>
            <person name="Kaster A.-K."/>
            <person name="Ovreas L."/>
            <person name="Rohde M."/>
            <person name="Galperin M.Y."/>
            <person name="Jogler C."/>
        </authorList>
    </citation>
    <scope>NUCLEOTIDE SEQUENCE [LARGE SCALE GENOMIC DNA]</scope>
    <source>
        <strain evidence="3 4">V7</strain>
    </source>
</reference>
<dbReference type="RefSeq" id="WP_146415979.1">
    <property type="nucleotide sequence ID" value="NZ_SJPZ01000002.1"/>
</dbReference>
<evidence type="ECO:0000313" key="4">
    <source>
        <dbReference type="Proteomes" id="UP000316476"/>
    </source>
</evidence>
<comment type="caution">
    <text evidence="3">The sequence shown here is derived from an EMBL/GenBank/DDBJ whole genome shotgun (WGS) entry which is preliminary data.</text>
</comment>
<accession>A0A5C6FMG8</accession>
<evidence type="ECO:0000313" key="3">
    <source>
        <dbReference type="EMBL" id="TWU63360.1"/>
    </source>
</evidence>
<feature type="signal peptide" evidence="1">
    <location>
        <begin position="1"/>
        <end position="26"/>
    </location>
</feature>
<organism evidence="3 4">
    <name type="scientific">Crateriforma conspicua</name>
    <dbReference type="NCBI Taxonomy" id="2527996"/>
    <lineage>
        <taxon>Bacteria</taxon>
        <taxon>Pseudomonadati</taxon>
        <taxon>Planctomycetota</taxon>
        <taxon>Planctomycetia</taxon>
        <taxon>Planctomycetales</taxon>
        <taxon>Planctomycetaceae</taxon>
        <taxon>Crateriforma</taxon>
    </lineage>
</organism>
<dbReference type="EMBL" id="SJPZ01000002">
    <property type="protein sequence ID" value="TWU63360.1"/>
    <property type="molecule type" value="Genomic_DNA"/>
</dbReference>
<evidence type="ECO:0000256" key="1">
    <source>
        <dbReference type="SAM" id="SignalP"/>
    </source>
</evidence>
<feature type="chain" id="PRO_5023043882" description="3-keto-alpha-glucoside-1,2-lyase/3-keto-2-hydroxy-glucal hydratase domain-containing protein" evidence="1">
    <location>
        <begin position="27"/>
        <end position="228"/>
    </location>
</feature>
<keyword evidence="1" id="KW-0732">Signal</keyword>
<dbReference type="OrthoDB" id="259356at2"/>
<feature type="domain" description="3-keto-alpha-glucoside-1,2-lyase/3-keto-2-hydroxy-glucal hydratase" evidence="2">
    <location>
        <begin position="30"/>
        <end position="223"/>
    </location>
</feature>
<name>A0A5C6FMG8_9PLAN</name>
<dbReference type="Proteomes" id="UP000316476">
    <property type="component" value="Unassembled WGS sequence"/>
</dbReference>
<evidence type="ECO:0000259" key="2">
    <source>
        <dbReference type="Pfam" id="PF06439"/>
    </source>
</evidence>
<dbReference type="Gene3D" id="2.60.120.560">
    <property type="entry name" value="Exo-inulinase, domain 1"/>
    <property type="match status" value="1"/>
</dbReference>
<dbReference type="AlphaFoldDB" id="A0A5C6FMG8"/>
<dbReference type="GO" id="GO:0016787">
    <property type="term" value="F:hydrolase activity"/>
    <property type="evidence" value="ECO:0007669"/>
    <property type="project" value="InterPro"/>
</dbReference>
<proteinExistence type="predicted"/>